<evidence type="ECO:0000259" key="6">
    <source>
        <dbReference type="Pfam" id="PF13193"/>
    </source>
</evidence>
<dbReference type="SUPFAM" id="SSF56801">
    <property type="entry name" value="Acetyl-CoA synthetase-like"/>
    <property type="match status" value="1"/>
</dbReference>
<dbReference type="OrthoDB" id="9803968at2"/>
<keyword evidence="4" id="KW-0443">Lipid metabolism</keyword>
<keyword evidence="2" id="KW-0436">Ligase</keyword>
<gene>
    <name evidence="7" type="ORF">SAMN05421854_12060</name>
</gene>
<reference evidence="7 8" key="1">
    <citation type="submission" date="2016-10" db="EMBL/GenBank/DDBJ databases">
        <authorList>
            <person name="de Groot N.N."/>
        </authorList>
    </citation>
    <scope>NUCLEOTIDE SEQUENCE [LARGE SCALE GENOMIC DNA]</scope>
    <source>
        <strain evidence="7 8">DSM 44637</strain>
    </source>
</reference>
<dbReference type="GO" id="GO:0006631">
    <property type="term" value="P:fatty acid metabolic process"/>
    <property type="evidence" value="ECO:0007669"/>
    <property type="project" value="UniProtKB-KW"/>
</dbReference>
<dbReference type="Pfam" id="PF00501">
    <property type="entry name" value="AMP-binding"/>
    <property type="match status" value="1"/>
</dbReference>
<dbReference type="EMBL" id="FOWC01000020">
    <property type="protein sequence ID" value="SFQ70707.1"/>
    <property type="molecule type" value="Genomic_DNA"/>
</dbReference>
<evidence type="ECO:0000256" key="2">
    <source>
        <dbReference type="ARBA" id="ARBA00022598"/>
    </source>
</evidence>
<dbReference type="PANTHER" id="PTHR43859:SF4">
    <property type="entry name" value="BUTANOATE--COA LIGASE AAE1-RELATED"/>
    <property type="match status" value="1"/>
</dbReference>
<sequence length="510" mass="54640">MEFANDVPLSPLSFLRRTVDLDGDGIGVVTDAGERMSWARLADRAERLAGRLRELGLGEGDRVAVLAPNGVPLLEAHYGVPGAGCALAALNTRLSPDEYAQLLRLSGAKVLIVDESLAAQVVERTPELRAVLVIGDGYEEWLRTADPVPLRLPGDERQPLAVNFTSGTTAGPKGVVYTHRGAYLNALGQVVSTGLQASSRYLWTLPMFHCNGWCYTWAVTAAGARHVTLRKVDAARACELIEQEGVTHLSGAPVVLDMLVQASGGARFGQRVRFAVGGAPPSPAAIAALAGIGIEVTHLYGMTETYGPSLMCLPRPEWQDLEPGKRAKMLARQGVRTVNVESARVVTPEFADVPADGETLGELVIRSNTVMAGYLGDPAATEAAFAGGWLHTGDVAVRHPDGYVEVRDRLKDVIISGGENIASIEVENALLGHEAVAEAAVVAKADPRWGEVPVAFVRLRDGAEVSDVDLTGWLRERLAHFKVPRDIRFAELPKTSTGKIRKAELRKLAQ</sequence>
<dbReference type="STRING" id="112413.SAMN05421854_12060"/>
<protein>
    <submittedName>
        <fullName evidence="7">Fatty-acyl-CoA synthase</fullName>
    </submittedName>
</protein>
<dbReference type="InterPro" id="IPR000873">
    <property type="entry name" value="AMP-dep_synth/lig_dom"/>
</dbReference>
<dbReference type="GO" id="GO:0016874">
    <property type="term" value="F:ligase activity"/>
    <property type="evidence" value="ECO:0007669"/>
    <property type="project" value="UniProtKB-KW"/>
</dbReference>
<dbReference type="InterPro" id="IPR045851">
    <property type="entry name" value="AMP-bd_C_sf"/>
</dbReference>
<dbReference type="FunFam" id="3.30.300.30:FF:000008">
    <property type="entry name" value="2,3-dihydroxybenzoate-AMP ligase"/>
    <property type="match status" value="1"/>
</dbReference>
<dbReference type="PANTHER" id="PTHR43859">
    <property type="entry name" value="ACYL-ACTIVATING ENZYME"/>
    <property type="match status" value="1"/>
</dbReference>
<dbReference type="Gene3D" id="3.40.50.12780">
    <property type="entry name" value="N-terminal domain of ligase-like"/>
    <property type="match status" value="1"/>
</dbReference>
<evidence type="ECO:0000256" key="4">
    <source>
        <dbReference type="ARBA" id="ARBA00023098"/>
    </source>
</evidence>
<evidence type="ECO:0000313" key="7">
    <source>
        <dbReference type="EMBL" id="SFQ70707.1"/>
    </source>
</evidence>
<dbReference type="RefSeq" id="WP_093576865.1">
    <property type="nucleotide sequence ID" value="NZ_FOWC01000020.1"/>
</dbReference>
<feature type="domain" description="AMP-dependent synthetase/ligase" evidence="5">
    <location>
        <begin position="29"/>
        <end position="375"/>
    </location>
</feature>
<evidence type="ECO:0000256" key="3">
    <source>
        <dbReference type="ARBA" id="ARBA00022832"/>
    </source>
</evidence>
<evidence type="ECO:0000256" key="1">
    <source>
        <dbReference type="ARBA" id="ARBA00006432"/>
    </source>
</evidence>
<evidence type="ECO:0000259" key="5">
    <source>
        <dbReference type="Pfam" id="PF00501"/>
    </source>
</evidence>
<comment type="similarity">
    <text evidence="1">Belongs to the ATP-dependent AMP-binding enzyme family.</text>
</comment>
<organism evidence="7 8">
    <name type="scientific">Amycolatopsis rubida</name>
    <dbReference type="NCBI Taxonomy" id="112413"/>
    <lineage>
        <taxon>Bacteria</taxon>
        <taxon>Bacillati</taxon>
        <taxon>Actinomycetota</taxon>
        <taxon>Actinomycetes</taxon>
        <taxon>Pseudonocardiales</taxon>
        <taxon>Pseudonocardiaceae</taxon>
        <taxon>Amycolatopsis</taxon>
    </lineage>
</organism>
<dbReference type="Proteomes" id="UP000199137">
    <property type="component" value="Unassembled WGS sequence"/>
</dbReference>
<dbReference type="InterPro" id="IPR042099">
    <property type="entry name" value="ANL_N_sf"/>
</dbReference>
<feature type="domain" description="AMP-binding enzyme C-terminal" evidence="6">
    <location>
        <begin position="425"/>
        <end position="499"/>
    </location>
</feature>
<dbReference type="AlphaFoldDB" id="A0A1I6AQ41"/>
<name>A0A1I6AQ41_9PSEU</name>
<dbReference type="Gene3D" id="3.30.300.30">
    <property type="match status" value="1"/>
</dbReference>
<dbReference type="InterPro" id="IPR025110">
    <property type="entry name" value="AMP-bd_C"/>
</dbReference>
<evidence type="ECO:0000313" key="8">
    <source>
        <dbReference type="Proteomes" id="UP000199137"/>
    </source>
</evidence>
<keyword evidence="3" id="KW-0276">Fatty acid metabolism</keyword>
<dbReference type="Pfam" id="PF13193">
    <property type="entry name" value="AMP-binding_C"/>
    <property type="match status" value="1"/>
</dbReference>
<proteinExistence type="inferred from homology"/>
<accession>A0A1I6AQ41</accession>